<keyword evidence="1" id="KW-0812">Transmembrane</keyword>
<name>A0ABW1PIJ7_9FLAO</name>
<dbReference type="EMBL" id="JBHSQB010000003">
    <property type="protein sequence ID" value="MFC6095443.1"/>
    <property type="molecule type" value="Genomic_DNA"/>
</dbReference>
<evidence type="ECO:0000256" key="1">
    <source>
        <dbReference type="SAM" id="Phobius"/>
    </source>
</evidence>
<sequence length="56" mass="6246">MKEAAAIWLMGGSLVLNVAAARLIVKALVEKRRRGFWLGWILFAISLGLILFAVYQ</sequence>
<organism evidence="2 3">
    <name type="scientific">Flavobacterium qiangtangense</name>
    <dbReference type="NCBI Taxonomy" id="1442595"/>
    <lineage>
        <taxon>Bacteria</taxon>
        <taxon>Pseudomonadati</taxon>
        <taxon>Bacteroidota</taxon>
        <taxon>Flavobacteriia</taxon>
        <taxon>Flavobacteriales</taxon>
        <taxon>Flavobacteriaceae</taxon>
        <taxon>Flavobacterium</taxon>
    </lineage>
</organism>
<keyword evidence="3" id="KW-1185">Reference proteome</keyword>
<gene>
    <name evidence="2" type="ORF">ACFPVY_02200</name>
</gene>
<keyword evidence="1" id="KW-1133">Transmembrane helix</keyword>
<reference evidence="3" key="1">
    <citation type="journal article" date="2019" name="Int. J. Syst. Evol. Microbiol.">
        <title>The Global Catalogue of Microorganisms (GCM) 10K type strain sequencing project: providing services to taxonomists for standard genome sequencing and annotation.</title>
        <authorList>
            <consortium name="The Broad Institute Genomics Platform"/>
            <consortium name="The Broad Institute Genome Sequencing Center for Infectious Disease"/>
            <person name="Wu L."/>
            <person name="Ma J."/>
        </authorList>
    </citation>
    <scope>NUCLEOTIDE SEQUENCE [LARGE SCALE GENOMIC DNA]</scope>
    <source>
        <strain evidence="3">CCUG 49679</strain>
    </source>
</reference>
<evidence type="ECO:0000313" key="2">
    <source>
        <dbReference type="EMBL" id="MFC6095443.1"/>
    </source>
</evidence>
<proteinExistence type="predicted"/>
<evidence type="ECO:0000313" key="3">
    <source>
        <dbReference type="Proteomes" id="UP001596287"/>
    </source>
</evidence>
<accession>A0ABW1PIJ7</accession>
<protein>
    <submittedName>
        <fullName evidence="2">Uncharacterized protein</fullName>
    </submittedName>
</protein>
<dbReference type="RefSeq" id="WP_379790067.1">
    <property type="nucleotide sequence ID" value="NZ_JBHSQB010000003.1"/>
</dbReference>
<keyword evidence="1" id="KW-0472">Membrane</keyword>
<comment type="caution">
    <text evidence="2">The sequence shown here is derived from an EMBL/GenBank/DDBJ whole genome shotgun (WGS) entry which is preliminary data.</text>
</comment>
<feature type="transmembrane region" description="Helical" evidence="1">
    <location>
        <begin position="37"/>
        <end position="55"/>
    </location>
</feature>
<dbReference type="Proteomes" id="UP001596287">
    <property type="component" value="Unassembled WGS sequence"/>
</dbReference>
<feature type="transmembrane region" description="Helical" evidence="1">
    <location>
        <begin position="6"/>
        <end position="25"/>
    </location>
</feature>